<evidence type="ECO:0000256" key="1">
    <source>
        <dbReference type="PROSITE-ProRule" id="PRU00042"/>
    </source>
</evidence>
<keyword evidence="1" id="KW-0479">Metal-binding</keyword>
<dbReference type="Proteomes" id="UP000789901">
    <property type="component" value="Unassembled WGS sequence"/>
</dbReference>
<organism evidence="3 4">
    <name type="scientific">Gigaspora margarita</name>
    <dbReference type="NCBI Taxonomy" id="4874"/>
    <lineage>
        <taxon>Eukaryota</taxon>
        <taxon>Fungi</taxon>
        <taxon>Fungi incertae sedis</taxon>
        <taxon>Mucoromycota</taxon>
        <taxon>Glomeromycotina</taxon>
        <taxon>Glomeromycetes</taxon>
        <taxon>Diversisporales</taxon>
        <taxon>Gigasporaceae</taxon>
        <taxon>Gigaspora</taxon>
    </lineage>
</organism>
<name>A0ABN7X1X6_GIGMA</name>
<dbReference type="PROSITE" id="PS00028">
    <property type="entry name" value="ZINC_FINGER_C2H2_1"/>
    <property type="match status" value="1"/>
</dbReference>
<proteinExistence type="predicted"/>
<dbReference type="PANTHER" id="PTHR46954">
    <property type="entry name" value="C2H2-TYPE DOMAIN-CONTAINING PROTEIN"/>
    <property type="match status" value="1"/>
</dbReference>
<keyword evidence="4" id="KW-1185">Reference proteome</keyword>
<keyword evidence="1" id="KW-0863">Zinc-finger</keyword>
<protein>
    <submittedName>
        <fullName evidence="3">8512_t:CDS:1</fullName>
    </submittedName>
</protein>
<sequence>MADILSLLENPNLDQTLKIENEFKLILVLLVDGGLDKNPRYLKNIEEYCKLFKILNLDYFTIRTHAPEQSAYNPVERSMSTLSEKLGEIILPVDHFGSHLDTMGNVTDSNLELRNSHYAGEKLCDLWQRDDIHGHKRNKTVEALLAENNRFLPPLTKDQDEMYSRLTCSICKRYFPTLAFLTQHKKAIHFSTTHKKPKINAITDNYLPLLPYVYVKTVLDL</sequence>
<feature type="non-terminal residue" evidence="3">
    <location>
        <position position="221"/>
    </location>
</feature>
<evidence type="ECO:0000313" key="3">
    <source>
        <dbReference type="EMBL" id="CAG8844678.1"/>
    </source>
</evidence>
<dbReference type="InterPro" id="IPR013087">
    <property type="entry name" value="Znf_C2H2_type"/>
</dbReference>
<dbReference type="PROSITE" id="PS50157">
    <property type="entry name" value="ZINC_FINGER_C2H2_2"/>
    <property type="match status" value="1"/>
</dbReference>
<keyword evidence="1" id="KW-0862">Zinc</keyword>
<gene>
    <name evidence="3" type="ORF">GMARGA_LOCUS37234</name>
</gene>
<evidence type="ECO:0000313" key="4">
    <source>
        <dbReference type="Proteomes" id="UP000789901"/>
    </source>
</evidence>
<reference evidence="3 4" key="1">
    <citation type="submission" date="2021-06" db="EMBL/GenBank/DDBJ databases">
        <authorList>
            <person name="Kallberg Y."/>
            <person name="Tangrot J."/>
            <person name="Rosling A."/>
        </authorList>
    </citation>
    <scope>NUCLEOTIDE SEQUENCE [LARGE SCALE GENOMIC DNA]</scope>
    <source>
        <strain evidence="3 4">120-4 pot B 10/14</strain>
    </source>
</reference>
<feature type="non-terminal residue" evidence="3">
    <location>
        <position position="1"/>
    </location>
</feature>
<evidence type="ECO:0000259" key="2">
    <source>
        <dbReference type="PROSITE" id="PS50157"/>
    </source>
</evidence>
<feature type="domain" description="C2H2-type" evidence="2">
    <location>
        <begin position="166"/>
        <end position="194"/>
    </location>
</feature>
<accession>A0ABN7X1X6</accession>
<dbReference type="EMBL" id="CAJVQB010076770">
    <property type="protein sequence ID" value="CAG8844678.1"/>
    <property type="molecule type" value="Genomic_DNA"/>
</dbReference>
<dbReference type="PANTHER" id="PTHR46954:SF1">
    <property type="entry name" value="C2H2-TYPE DOMAIN-CONTAINING PROTEIN"/>
    <property type="match status" value="1"/>
</dbReference>
<comment type="caution">
    <text evidence="3">The sequence shown here is derived from an EMBL/GenBank/DDBJ whole genome shotgun (WGS) entry which is preliminary data.</text>
</comment>